<evidence type="ECO:0000313" key="6">
    <source>
        <dbReference type="Proteomes" id="UP000814074"/>
    </source>
</evidence>
<dbReference type="RefSeq" id="WP_034133931.1">
    <property type="nucleotide sequence ID" value="NZ_BQIH01000001.1"/>
</dbReference>
<accession>A0A7Y1M391</accession>
<dbReference type="EMBL" id="JAAQYK010000003">
    <property type="protein sequence ID" value="NNA44675.1"/>
    <property type="molecule type" value="Genomic_DNA"/>
</dbReference>
<gene>
    <name evidence="1" type="ORF">GIW47_07935</name>
    <name evidence="3" type="ORF">HBO13_17255</name>
    <name evidence="2" type="ORF">HBO18_11085</name>
</gene>
<sequence>MIGLREDQQMKAKMVNFLNHTASHCRSELAREERQDTTFNQTTRVIVDDFREQARSYRGG</sequence>
<evidence type="ECO:0000313" key="1">
    <source>
        <dbReference type="EMBL" id="MCF5152551.1"/>
    </source>
</evidence>
<evidence type="ECO:0000313" key="3">
    <source>
        <dbReference type="EMBL" id="NNA74394.1"/>
    </source>
</evidence>
<organism evidence="3 4">
    <name type="scientific">Pseudomonas lactis</name>
    <dbReference type="NCBI Taxonomy" id="1615674"/>
    <lineage>
        <taxon>Bacteria</taxon>
        <taxon>Pseudomonadati</taxon>
        <taxon>Pseudomonadota</taxon>
        <taxon>Gammaproteobacteria</taxon>
        <taxon>Pseudomonadales</taxon>
        <taxon>Pseudomonadaceae</taxon>
        <taxon>Pseudomonas</taxon>
    </lineage>
</organism>
<protein>
    <submittedName>
        <fullName evidence="3">Uncharacterized protein</fullName>
    </submittedName>
</protein>
<reference evidence="4 5" key="2">
    <citation type="journal article" date="2020" name="Front. Microbiol.">
        <title>Genetic Organization of the aprX-lipA2 Operon Affects the Proteolytic Potential of Pseudomonas Species in Milk.</title>
        <authorList>
            <person name="Maier C."/>
            <person name="Huptas C."/>
            <person name="von Neubeck M."/>
            <person name="Scherer S."/>
            <person name="Wenning M."/>
            <person name="Lucking G."/>
        </authorList>
    </citation>
    <scope>NUCLEOTIDE SEQUENCE [LARGE SCALE GENOMIC DNA]</scope>
    <source>
        <strain evidence="2 5">WS 4997</strain>
        <strain evidence="3 4">WS 5405</strain>
    </source>
</reference>
<dbReference type="Proteomes" id="UP000583279">
    <property type="component" value="Unassembled WGS sequence"/>
</dbReference>
<name>A0A7Y1M391_9PSED</name>
<proteinExistence type="predicted"/>
<dbReference type="Proteomes" id="UP000535954">
    <property type="component" value="Unassembled WGS sequence"/>
</dbReference>
<keyword evidence="6" id="KW-1185">Reference proteome</keyword>
<dbReference type="Proteomes" id="UP000814074">
    <property type="component" value="Unassembled WGS sequence"/>
</dbReference>
<evidence type="ECO:0000313" key="2">
    <source>
        <dbReference type="EMBL" id="NNA44675.1"/>
    </source>
</evidence>
<evidence type="ECO:0000313" key="4">
    <source>
        <dbReference type="Proteomes" id="UP000535954"/>
    </source>
</evidence>
<dbReference type="EMBL" id="JAAQYH010000008">
    <property type="protein sequence ID" value="NNA74394.1"/>
    <property type="molecule type" value="Genomic_DNA"/>
</dbReference>
<dbReference type="AlphaFoldDB" id="A0A7Y1M391"/>
<comment type="caution">
    <text evidence="3">The sequence shown here is derived from an EMBL/GenBank/DDBJ whole genome shotgun (WGS) entry which is preliminary data.</text>
</comment>
<reference evidence="1 6" key="1">
    <citation type="submission" date="2019-11" db="EMBL/GenBank/DDBJ databases">
        <title>Epiphytic Pseudomonas syringae from cherry orchards.</title>
        <authorList>
            <person name="Hulin M.T."/>
        </authorList>
    </citation>
    <scope>NUCLEOTIDE SEQUENCE [LARGE SCALE GENOMIC DNA]</scope>
    <source>
        <strain evidence="1 6">PA-6-3B</strain>
    </source>
</reference>
<evidence type="ECO:0000313" key="5">
    <source>
        <dbReference type="Proteomes" id="UP000583279"/>
    </source>
</evidence>
<dbReference type="EMBL" id="WKDU01000006">
    <property type="protein sequence ID" value="MCF5152551.1"/>
    <property type="molecule type" value="Genomic_DNA"/>
</dbReference>